<dbReference type="SUPFAM" id="SSF50978">
    <property type="entry name" value="WD40 repeat-like"/>
    <property type="match status" value="1"/>
</dbReference>
<comment type="caution">
    <text evidence="2">The sequence shown here is derived from an EMBL/GenBank/DDBJ whole genome shotgun (WGS) entry which is preliminary data.</text>
</comment>
<gene>
    <name evidence="2" type="ORF">IWQ62_000452</name>
</gene>
<keyword evidence="3" id="KW-1185">Reference proteome</keyword>
<accession>A0A9W8E507</accession>
<evidence type="ECO:0000313" key="2">
    <source>
        <dbReference type="EMBL" id="KAJ1969712.1"/>
    </source>
</evidence>
<dbReference type="Proteomes" id="UP001150925">
    <property type="component" value="Unassembled WGS sequence"/>
</dbReference>
<dbReference type="PANTHER" id="PTHR15496:SF2">
    <property type="entry name" value="GENERAL TRANSCRIPTION FACTOR 3C POLYPEPTIDE 4"/>
    <property type="match status" value="1"/>
</dbReference>
<dbReference type="OrthoDB" id="6021743at2759"/>
<dbReference type="InterPro" id="IPR036322">
    <property type="entry name" value="WD40_repeat_dom_sf"/>
</dbReference>
<dbReference type="InterPro" id="IPR044230">
    <property type="entry name" value="GTF3C4"/>
</dbReference>
<dbReference type="InterPro" id="IPR015943">
    <property type="entry name" value="WD40/YVTN_repeat-like_dom_sf"/>
</dbReference>
<dbReference type="PANTHER" id="PTHR15496">
    <property type="entry name" value="GENERAL TRANSCRIPTION FACTOR 3C POLYPEPTIDE 4 FAMILY"/>
    <property type="match status" value="1"/>
</dbReference>
<dbReference type="Gene3D" id="2.130.10.10">
    <property type="entry name" value="YVTN repeat-like/Quinoprotein amine dehydrogenase"/>
    <property type="match status" value="1"/>
</dbReference>
<protein>
    <recommendedName>
        <fullName evidence="1">Transcription factor IIIC putative zinc-finger domain-containing protein</fullName>
    </recommendedName>
</protein>
<dbReference type="AlphaFoldDB" id="A0A9W8E507"/>
<dbReference type="GO" id="GO:0004402">
    <property type="term" value="F:histone acetyltransferase activity"/>
    <property type="evidence" value="ECO:0007669"/>
    <property type="project" value="InterPro"/>
</dbReference>
<organism evidence="2 3">
    <name type="scientific">Dispira parvispora</name>
    <dbReference type="NCBI Taxonomy" id="1520584"/>
    <lineage>
        <taxon>Eukaryota</taxon>
        <taxon>Fungi</taxon>
        <taxon>Fungi incertae sedis</taxon>
        <taxon>Zoopagomycota</taxon>
        <taxon>Kickxellomycotina</taxon>
        <taxon>Dimargaritomycetes</taxon>
        <taxon>Dimargaritales</taxon>
        <taxon>Dimargaritaceae</taxon>
        <taxon>Dispira</taxon>
    </lineage>
</organism>
<dbReference type="InterPro" id="IPR024764">
    <property type="entry name" value="TFIIIC_Znf"/>
</dbReference>
<dbReference type="GO" id="GO:0006384">
    <property type="term" value="P:transcription initiation at RNA polymerase III promoter"/>
    <property type="evidence" value="ECO:0007669"/>
    <property type="project" value="InterPro"/>
</dbReference>
<evidence type="ECO:0000259" key="1">
    <source>
        <dbReference type="Pfam" id="PF12660"/>
    </source>
</evidence>
<sequence>MYRLLSSTTLTNNVRWSEHNDLAVIHRNGLEVLTSSPAVDSTGFVHLTWDRAKTAYPPEDTQWVNQRIQSPVTRHMLETGPAQFRSVAWSPVSHGFAEGCGMVALTLDHRCFLYRNQRGPPATTSWKPGVELRPPPENMQDNTGLGMMVDWSPCLRLRRDPVSIIAVGTSTGYLHLWACTGVRTRHLASIQVAQCAVHCMTWSTWHSSHDPAGWDHCTILLATGTRGIASIYRLELGIGELTDEVPVKFIGCTLLRTLFSDEQPWISTLRFIDHEQESLLVAGSMGQVTVVNLTADSSASHCPIATYTIPYASAVTGITWCSVLRTLAVFIADGQMCILRLPTVTSDNSSSPCTPVFDELLTDRLNDYLSQLVRHAYNLHHRKPDDGAQGEDVCKAEYADNAPLSGKRSNFSLSFRGASSSITGQYVAVNVTIRTPFQTHLTAVNDESFVFVFAVDQAFTSLTWAFDQFQSLPPAGPRRTAYMWDLLQLIIDSREAIVSTGVDTEVKLELDTTPSVWTLAMVDERLVEIRDRLRCLDLPDFDISQWIPKNVPRMDSIDNDGRVLEWSRLLRTFLTEYTPFYNQQLLIWIWKRSERVPWLKDLFKSSALEVRQRILLHFLYSCLLVYSWWLRSYPPSSLSNTLKVWLAINLRLAQNHASKVPYLTAATDHLSTTLSQYLPKNQSLSSCLKHWAMLEKCPLCAQSLVVDQLDSTHCPQGHTWARCTVSHLVLAEPTNMSCAVCDAKVLGLFGKQSSRDKGIPNDSVLQWLSNAIDGCVYCGGDFYHKLNIA</sequence>
<evidence type="ECO:0000313" key="3">
    <source>
        <dbReference type="Proteomes" id="UP001150925"/>
    </source>
</evidence>
<feature type="domain" description="Transcription factor IIIC putative zinc-finger" evidence="1">
    <location>
        <begin position="693"/>
        <end position="782"/>
    </location>
</feature>
<dbReference type="GO" id="GO:0000127">
    <property type="term" value="C:transcription factor TFIIIC complex"/>
    <property type="evidence" value="ECO:0007669"/>
    <property type="project" value="InterPro"/>
</dbReference>
<proteinExistence type="predicted"/>
<dbReference type="EMBL" id="JANBPY010000030">
    <property type="protein sequence ID" value="KAJ1969712.1"/>
    <property type="molecule type" value="Genomic_DNA"/>
</dbReference>
<reference evidence="2" key="1">
    <citation type="submission" date="2022-07" db="EMBL/GenBank/DDBJ databases">
        <title>Phylogenomic reconstructions and comparative analyses of Kickxellomycotina fungi.</title>
        <authorList>
            <person name="Reynolds N.K."/>
            <person name="Stajich J.E."/>
            <person name="Barry K."/>
            <person name="Grigoriev I.V."/>
            <person name="Crous P."/>
            <person name="Smith M.E."/>
        </authorList>
    </citation>
    <scope>NUCLEOTIDE SEQUENCE</scope>
    <source>
        <strain evidence="2">RSA 1196</strain>
    </source>
</reference>
<name>A0A9W8E507_9FUNG</name>
<dbReference type="Pfam" id="PF12660">
    <property type="entry name" value="zf-TFIIIC"/>
    <property type="match status" value="1"/>
</dbReference>